<comment type="caution">
    <text evidence="1">The sequence shown here is derived from an EMBL/GenBank/DDBJ whole genome shotgun (WGS) entry which is preliminary data.</text>
</comment>
<gene>
    <name evidence="1" type="ORF">Q0031_15170</name>
</gene>
<evidence type="ECO:0000313" key="1">
    <source>
        <dbReference type="EMBL" id="MDQ7953122.1"/>
    </source>
</evidence>
<organism evidence="1 2">
    <name type="scientific">Stenotrophomonas geniculata</name>
    <dbReference type="NCBI Taxonomy" id="86188"/>
    <lineage>
        <taxon>Bacteria</taxon>
        <taxon>Pseudomonadati</taxon>
        <taxon>Pseudomonadota</taxon>
        <taxon>Gammaproteobacteria</taxon>
        <taxon>Lysobacterales</taxon>
        <taxon>Lysobacteraceae</taxon>
        <taxon>Stenotrophomonas</taxon>
    </lineage>
</organism>
<accession>A0AAP5C8Q2</accession>
<dbReference type="EMBL" id="JAVIAC010000007">
    <property type="protein sequence ID" value="MDQ7953122.1"/>
    <property type="molecule type" value="Genomic_DNA"/>
</dbReference>
<evidence type="ECO:0000313" key="2">
    <source>
        <dbReference type="Proteomes" id="UP001240529"/>
    </source>
</evidence>
<dbReference type="Proteomes" id="UP001240529">
    <property type="component" value="Unassembled WGS sequence"/>
</dbReference>
<dbReference type="AlphaFoldDB" id="A0AAP5C8Q2"/>
<sequence length="260" mass="29815">MKRMSVDAKNNLVSRVLSGEENRASVAREFGITRQRVHQIASAVGATPRAAAIEQKRLEVAGLLIENPDQCLAQLCKEQQIPPSIVSSARKIVGHESKKARVARRRSRIELALTQGARQRGERRAVIEAFPSSQKIITAVAKELDIYPGRDGLLITRSQKEERDMKTRERERSLRKRRAAVRLAKRLRVRQELARRAALKATSRHELKVRARHELRNRQRQGVIKDMQLYPKISVAELMRHHDVAREFVRKIKHEMSKAT</sequence>
<dbReference type="RefSeq" id="WP_305730487.1">
    <property type="nucleotide sequence ID" value="NZ_JAUZEA010000007.1"/>
</dbReference>
<reference evidence="1" key="1">
    <citation type="submission" date="2023-07" db="EMBL/GenBank/DDBJ databases">
        <authorList>
            <person name="Shahid S."/>
            <person name="Akbar M.Y."/>
            <person name="Ajmal W."/>
            <person name="Ansari A."/>
            <person name="Ghazanfar S."/>
        </authorList>
    </citation>
    <scope>NUCLEOTIDE SEQUENCE</scope>
    <source>
        <strain evidence="1">NIGAB</strain>
    </source>
</reference>
<protein>
    <submittedName>
        <fullName evidence="1">Uncharacterized protein</fullName>
    </submittedName>
</protein>
<name>A0AAP5C8Q2_9GAMM</name>
<proteinExistence type="predicted"/>